<dbReference type="AlphaFoldDB" id="A0A813E0U6"/>
<name>A0A813E0U6_POLGL</name>
<reference evidence="2" key="1">
    <citation type="submission" date="2021-02" db="EMBL/GenBank/DDBJ databases">
        <authorList>
            <person name="Dougan E. K."/>
            <person name="Rhodes N."/>
            <person name="Thang M."/>
            <person name="Chan C."/>
        </authorList>
    </citation>
    <scope>NUCLEOTIDE SEQUENCE</scope>
</reference>
<comment type="caution">
    <text evidence="2">The sequence shown here is derived from an EMBL/GenBank/DDBJ whole genome shotgun (WGS) entry which is preliminary data.</text>
</comment>
<dbReference type="EMBL" id="CAJNNV010006321">
    <property type="protein sequence ID" value="CAE8593419.1"/>
    <property type="molecule type" value="Genomic_DNA"/>
</dbReference>
<sequence>MQEWAIAATTGPTQESSKKRPRPSNNRAAKAENILTDMGRCLLSTATMVRQVRGATIRSFLLPSDDLYVTAAVEAGRAYAQLPQGKKAAPPFVYVAANLLIALTTDKQASPEARASAVKFCADKQTPSALLPYITVCRATRCFDKAHTRIELALAPLHVMEMVFQYLTASFVQHGAEELFGPPPRGPLERAIAQQLDALRS</sequence>
<feature type="region of interest" description="Disordered" evidence="1">
    <location>
        <begin position="1"/>
        <end position="27"/>
    </location>
</feature>
<evidence type="ECO:0000313" key="3">
    <source>
        <dbReference type="Proteomes" id="UP000654075"/>
    </source>
</evidence>
<organism evidence="2 3">
    <name type="scientific">Polarella glacialis</name>
    <name type="common">Dinoflagellate</name>
    <dbReference type="NCBI Taxonomy" id="89957"/>
    <lineage>
        <taxon>Eukaryota</taxon>
        <taxon>Sar</taxon>
        <taxon>Alveolata</taxon>
        <taxon>Dinophyceae</taxon>
        <taxon>Suessiales</taxon>
        <taxon>Suessiaceae</taxon>
        <taxon>Polarella</taxon>
    </lineage>
</organism>
<evidence type="ECO:0000313" key="2">
    <source>
        <dbReference type="EMBL" id="CAE8593419.1"/>
    </source>
</evidence>
<keyword evidence="3" id="KW-1185">Reference proteome</keyword>
<evidence type="ECO:0000256" key="1">
    <source>
        <dbReference type="SAM" id="MobiDB-lite"/>
    </source>
</evidence>
<proteinExistence type="predicted"/>
<dbReference type="Proteomes" id="UP000654075">
    <property type="component" value="Unassembled WGS sequence"/>
</dbReference>
<accession>A0A813E0U6</accession>
<gene>
    <name evidence="2" type="ORF">PGLA1383_LOCUS12014</name>
</gene>
<protein>
    <submittedName>
        <fullName evidence="2">Uncharacterized protein</fullName>
    </submittedName>
</protein>